<name>A0ABP3WYC7_9ALTE</name>
<sequence length="129" mass="14369">MTWDLNKLKTLISEDNDLVVTLEENCLKIGNKDGLDAWLAISGEQIILESLLFSTSEVKDKSALNEVILKTHMLFPLTTIGISVIGEQEYYTAFGALSSQSKAESIMIELAALFQNVEAFLDAYQEHLQ</sequence>
<dbReference type="RefSeq" id="WP_343860555.1">
    <property type="nucleotide sequence ID" value="NZ_BAAAFD010000007.1"/>
</dbReference>
<comment type="caution">
    <text evidence="1">The sequence shown here is derived from an EMBL/GenBank/DDBJ whole genome shotgun (WGS) entry which is preliminary data.</text>
</comment>
<proteinExistence type="predicted"/>
<gene>
    <name evidence="1" type="ORF">GCM10009114_25490</name>
</gene>
<dbReference type="Proteomes" id="UP001500359">
    <property type="component" value="Unassembled WGS sequence"/>
</dbReference>
<dbReference type="EMBL" id="BAAAFD010000007">
    <property type="protein sequence ID" value="GAA0857906.1"/>
    <property type="molecule type" value="Genomic_DNA"/>
</dbReference>
<dbReference type="Pfam" id="PF09938">
    <property type="entry name" value="DUF2170"/>
    <property type="match status" value="1"/>
</dbReference>
<keyword evidence="2" id="KW-1185">Reference proteome</keyword>
<evidence type="ECO:0000313" key="2">
    <source>
        <dbReference type="Proteomes" id="UP001500359"/>
    </source>
</evidence>
<reference evidence="2" key="1">
    <citation type="journal article" date="2019" name="Int. J. Syst. Evol. Microbiol.">
        <title>The Global Catalogue of Microorganisms (GCM) 10K type strain sequencing project: providing services to taxonomists for standard genome sequencing and annotation.</title>
        <authorList>
            <consortium name="The Broad Institute Genomics Platform"/>
            <consortium name="The Broad Institute Genome Sequencing Center for Infectious Disease"/>
            <person name="Wu L."/>
            <person name="Ma J."/>
        </authorList>
    </citation>
    <scope>NUCLEOTIDE SEQUENCE [LARGE SCALE GENOMIC DNA]</scope>
    <source>
        <strain evidence="2">JCM 15896</strain>
    </source>
</reference>
<evidence type="ECO:0000313" key="1">
    <source>
        <dbReference type="EMBL" id="GAA0857906.1"/>
    </source>
</evidence>
<evidence type="ECO:0008006" key="3">
    <source>
        <dbReference type="Google" id="ProtNLM"/>
    </source>
</evidence>
<dbReference type="InterPro" id="IPR019231">
    <property type="entry name" value="DUF2170"/>
</dbReference>
<organism evidence="1 2">
    <name type="scientific">Aliiglaciecola litoralis</name>
    <dbReference type="NCBI Taxonomy" id="582857"/>
    <lineage>
        <taxon>Bacteria</taxon>
        <taxon>Pseudomonadati</taxon>
        <taxon>Pseudomonadota</taxon>
        <taxon>Gammaproteobacteria</taxon>
        <taxon>Alteromonadales</taxon>
        <taxon>Alteromonadaceae</taxon>
        <taxon>Aliiglaciecola</taxon>
    </lineage>
</organism>
<protein>
    <recommendedName>
        <fullName evidence="3">DUF2170 family protein</fullName>
    </recommendedName>
</protein>
<accession>A0ABP3WYC7</accession>